<name>A0A1A8WG70_PLAOA</name>
<protein>
    <submittedName>
        <fullName evidence="2">Uncharacterized protein</fullName>
    </submittedName>
</protein>
<evidence type="ECO:0000313" key="1">
    <source>
        <dbReference type="EMBL" id="SBS88726.1"/>
    </source>
</evidence>
<reference evidence="2" key="1">
    <citation type="submission" date="2016-05" db="EMBL/GenBank/DDBJ databases">
        <authorList>
            <person name="Lavstsen T."/>
            <person name="Jespersen J.S."/>
        </authorList>
    </citation>
    <scope>NUCLEOTIDE SEQUENCE [LARGE SCALE GENOMIC DNA]</scope>
</reference>
<dbReference type="AlphaFoldDB" id="A0A1A8WG70"/>
<dbReference type="EMBL" id="FLQU01001196">
    <property type="protein sequence ID" value="SBS91955.1"/>
    <property type="molecule type" value="Genomic_DNA"/>
</dbReference>
<evidence type="ECO:0000313" key="4">
    <source>
        <dbReference type="Proteomes" id="UP000078560"/>
    </source>
</evidence>
<organism evidence="2 4">
    <name type="scientific">Plasmodium ovale curtisi</name>
    <dbReference type="NCBI Taxonomy" id="864141"/>
    <lineage>
        <taxon>Eukaryota</taxon>
        <taxon>Sar</taxon>
        <taxon>Alveolata</taxon>
        <taxon>Apicomplexa</taxon>
        <taxon>Aconoidasida</taxon>
        <taxon>Haemosporida</taxon>
        <taxon>Plasmodiidae</taxon>
        <taxon>Plasmodium</taxon>
        <taxon>Plasmodium (Plasmodium)</taxon>
    </lineage>
</organism>
<dbReference type="Proteomes" id="UP000078560">
    <property type="component" value="Unassembled WGS sequence"/>
</dbReference>
<evidence type="ECO:0000313" key="3">
    <source>
        <dbReference type="Proteomes" id="UP000078546"/>
    </source>
</evidence>
<dbReference type="EMBL" id="FLQV01000295">
    <property type="protein sequence ID" value="SBS88726.1"/>
    <property type="molecule type" value="Genomic_DNA"/>
</dbReference>
<feature type="non-terminal residue" evidence="2">
    <location>
        <position position="1"/>
    </location>
</feature>
<proteinExistence type="predicted"/>
<dbReference type="Proteomes" id="UP000078546">
    <property type="component" value="Unassembled WGS sequence"/>
</dbReference>
<gene>
    <name evidence="1" type="ORF">POVCU1_015990</name>
    <name evidence="2" type="ORF">POVCU2_0071020</name>
</gene>
<accession>A0A1A8WG70</accession>
<sequence>LKEDTEQKISSIEKQLILLKLEKTNRESELIRCPQYGRRTEEIKKKKFLEGKLKYLDEKINILNKSLKLIRLHGSSTGGVV</sequence>
<evidence type="ECO:0000313" key="2">
    <source>
        <dbReference type="EMBL" id="SBS91955.1"/>
    </source>
</evidence>
<reference evidence="3 4" key="2">
    <citation type="submission" date="2016-05" db="EMBL/GenBank/DDBJ databases">
        <authorList>
            <person name="Naeem Raeece"/>
        </authorList>
    </citation>
    <scope>NUCLEOTIDE SEQUENCE [LARGE SCALE GENOMIC DNA]</scope>
</reference>